<dbReference type="PANTHER" id="PTHR19338:SF73">
    <property type="entry name" value="DISEASE RESISTANCE PROTEIN RGA2-LIKE"/>
    <property type="match status" value="1"/>
</dbReference>
<dbReference type="EMBL" id="JAUIZM010000006">
    <property type="protein sequence ID" value="KAK1381276.1"/>
    <property type="molecule type" value="Genomic_DNA"/>
</dbReference>
<reference evidence="2" key="1">
    <citation type="submission" date="2023-02" db="EMBL/GenBank/DDBJ databases">
        <title>Genome of toxic invasive species Heracleum sosnowskyi carries increased number of genes despite the absence of recent whole-genome duplications.</title>
        <authorList>
            <person name="Schelkunov M."/>
            <person name="Shtratnikova V."/>
            <person name="Makarenko M."/>
            <person name="Klepikova A."/>
            <person name="Omelchenko D."/>
            <person name="Novikova G."/>
            <person name="Obukhova E."/>
            <person name="Bogdanov V."/>
            <person name="Penin A."/>
            <person name="Logacheva M."/>
        </authorList>
    </citation>
    <scope>NUCLEOTIDE SEQUENCE</scope>
    <source>
        <strain evidence="2">Hsosn_3</strain>
        <tissue evidence="2">Leaf</tissue>
    </source>
</reference>
<dbReference type="PANTHER" id="PTHR19338">
    <property type="entry name" value="TRANSLOCASE OF INNER MITOCHONDRIAL MEMBRANE 13 HOMOLOG"/>
    <property type="match status" value="1"/>
</dbReference>
<dbReference type="Gene3D" id="3.40.50.300">
    <property type="entry name" value="P-loop containing nucleotide triphosphate hydrolases"/>
    <property type="match status" value="1"/>
</dbReference>
<dbReference type="InterPro" id="IPR027417">
    <property type="entry name" value="P-loop_NTPase"/>
</dbReference>
<dbReference type="AlphaFoldDB" id="A0AAD8I944"/>
<feature type="domain" description="NB-ARC" evidence="1">
    <location>
        <begin position="89"/>
        <end position="169"/>
    </location>
</feature>
<dbReference type="SUPFAM" id="SSF52540">
    <property type="entry name" value="P-loop containing nucleoside triphosphate hydrolases"/>
    <property type="match status" value="1"/>
</dbReference>
<dbReference type="Pfam" id="PF00931">
    <property type="entry name" value="NB-ARC"/>
    <property type="match status" value="1"/>
</dbReference>
<dbReference type="InterPro" id="IPR002182">
    <property type="entry name" value="NB-ARC"/>
</dbReference>
<sequence length="176" mass="20196">MSDGWKSSRSDIVNQILTWILEYKNGKTSVELPLTLVGERLAREMDMIDSFSTKDAWMVYPESFVEYFYFDKSEYEGEVFVGFQEETTTLLQQLASITKKQLEVISIVGMAGIGKTTLATRLYNHPYVVSYFYVRACVTCSQVYRKKELMLAILRSVTQNNDEVCGMNDNRCIEGP</sequence>
<protein>
    <recommendedName>
        <fullName evidence="1">NB-ARC domain-containing protein</fullName>
    </recommendedName>
</protein>
<evidence type="ECO:0000313" key="3">
    <source>
        <dbReference type="Proteomes" id="UP001237642"/>
    </source>
</evidence>
<evidence type="ECO:0000313" key="2">
    <source>
        <dbReference type="EMBL" id="KAK1381276.1"/>
    </source>
</evidence>
<name>A0AAD8I944_9APIA</name>
<reference evidence="2" key="2">
    <citation type="submission" date="2023-05" db="EMBL/GenBank/DDBJ databases">
        <authorList>
            <person name="Schelkunov M.I."/>
        </authorList>
    </citation>
    <scope>NUCLEOTIDE SEQUENCE</scope>
    <source>
        <strain evidence="2">Hsosn_3</strain>
        <tissue evidence="2">Leaf</tissue>
    </source>
</reference>
<evidence type="ECO:0000259" key="1">
    <source>
        <dbReference type="Pfam" id="PF00931"/>
    </source>
</evidence>
<organism evidence="2 3">
    <name type="scientific">Heracleum sosnowskyi</name>
    <dbReference type="NCBI Taxonomy" id="360622"/>
    <lineage>
        <taxon>Eukaryota</taxon>
        <taxon>Viridiplantae</taxon>
        <taxon>Streptophyta</taxon>
        <taxon>Embryophyta</taxon>
        <taxon>Tracheophyta</taxon>
        <taxon>Spermatophyta</taxon>
        <taxon>Magnoliopsida</taxon>
        <taxon>eudicotyledons</taxon>
        <taxon>Gunneridae</taxon>
        <taxon>Pentapetalae</taxon>
        <taxon>asterids</taxon>
        <taxon>campanulids</taxon>
        <taxon>Apiales</taxon>
        <taxon>Apiaceae</taxon>
        <taxon>Apioideae</taxon>
        <taxon>apioid superclade</taxon>
        <taxon>Tordylieae</taxon>
        <taxon>Tordyliinae</taxon>
        <taxon>Heracleum</taxon>
    </lineage>
</organism>
<proteinExistence type="predicted"/>
<keyword evidence="3" id="KW-1185">Reference proteome</keyword>
<accession>A0AAD8I944</accession>
<gene>
    <name evidence="2" type="ORF">POM88_028020</name>
</gene>
<dbReference type="Proteomes" id="UP001237642">
    <property type="component" value="Unassembled WGS sequence"/>
</dbReference>
<dbReference type="GO" id="GO:0043531">
    <property type="term" value="F:ADP binding"/>
    <property type="evidence" value="ECO:0007669"/>
    <property type="project" value="InterPro"/>
</dbReference>
<comment type="caution">
    <text evidence="2">The sequence shown here is derived from an EMBL/GenBank/DDBJ whole genome shotgun (WGS) entry which is preliminary data.</text>
</comment>